<feature type="binding site" evidence="2">
    <location>
        <begin position="8"/>
        <end position="15"/>
    </location>
    <ligand>
        <name>substrate</name>
    </ligand>
</feature>
<dbReference type="InterPro" id="IPR013078">
    <property type="entry name" value="His_Pase_superF_clade-1"/>
</dbReference>
<proteinExistence type="predicted"/>
<protein>
    <submittedName>
        <fullName evidence="3">Histidine phosphatase family protein</fullName>
    </submittedName>
</protein>
<evidence type="ECO:0000313" key="4">
    <source>
        <dbReference type="Proteomes" id="UP000824220"/>
    </source>
</evidence>
<comment type="caution">
    <text evidence="3">The sequence shown here is derived from an EMBL/GenBank/DDBJ whole genome shotgun (WGS) entry which is preliminary data.</text>
</comment>
<evidence type="ECO:0000256" key="1">
    <source>
        <dbReference type="PIRSR" id="PIRSR613078-1"/>
    </source>
</evidence>
<dbReference type="AlphaFoldDB" id="A0A9D2KJ65"/>
<feature type="active site" description="Tele-phosphohistidine intermediate" evidence="1">
    <location>
        <position position="9"/>
    </location>
</feature>
<dbReference type="CDD" id="cd07067">
    <property type="entry name" value="HP_PGM_like"/>
    <property type="match status" value="1"/>
</dbReference>
<gene>
    <name evidence="3" type="ORF">H9800_09405</name>
</gene>
<evidence type="ECO:0000256" key="2">
    <source>
        <dbReference type="PIRSR" id="PIRSR613078-2"/>
    </source>
</evidence>
<feature type="active site" description="Proton donor/acceptor" evidence="1">
    <location>
        <position position="83"/>
    </location>
</feature>
<dbReference type="GO" id="GO:0016791">
    <property type="term" value="F:phosphatase activity"/>
    <property type="evidence" value="ECO:0007669"/>
    <property type="project" value="TreeGrafter"/>
</dbReference>
<accession>A0A9D2KJ65</accession>
<dbReference type="PANTHER" id="PTHR48100">
    <property type="entry name" value="BROAD-SPECIFICITY PHOSPHATASE YOR283W-RELATED"/>
    <property type="match status" value="1"/>
</dbReference>
<evidence type="ECO:0000313" key="3">
    <source>
        <dbReference type="EMBL" id="HJA05058.1"/>
    </source>
</evidence>
<name>A0A9D2KJ65_9MICO</name>
<dbReference type="InterPro" id="IPR050275">
    <property type="entry name" value="PGM_Phosphatase"/>
</dbReference>
<sequence length="188" mass="19909">MTLIALVRHGETEWNRLGRVQGHSDIPLNDTGRAQAAAAGEALRGGDYRRLVASPLVRAEETAEIIGRATGLGAPSLHDGLKERMYGEAEGMSALDYWSTYPDRNAPGSETSLELQERALTTLAQIAEQAGPDPVIAVAHGGLISAILRYASDGALPREGEHVGNGSQQIVDVTGDDVRVVGYNGSPR</sequence>
<dbReference type="PROSITE" id="PS00175">
    <property type="entry name" value="PG_MUTASE"/>
    <property type="match status" value="1"/>
</dbReference>
<dbReference type="Pfam" id="PF00300">
    <property type="entry name" value="His_Phos_1"/>
    <property type="match status" value="1"/>
</dbReference>
<feature type="binding site" evidence="2">
    <location>
        <position position="58"/>
    </location>
    <ligand>
        <name>substrate</name>
    </ligand>
</feature>
<dbReference type="InterPro" id="IPR029033">
    <property type="entry name" value="His_PPase_superfam"/>
</dbReference>
<dbReference type="EMBL" id="DXAM01000135">
    <property type="protein sequence ID" value="HJA05058.1"/>
    <property type="molecule type" value="Genomic_DNA"/>
</dbReference>
<dbReference type="SMART" id="SM00855">
    <property type="entry name" value="PGAM"/>
    <property type="match status" value="1"/>
</dbReference>
<feature type="binding site" evidence="2">
    <location>
        <begin position="83"/>
        <end position="86"/>
    </location>
    <ligand>
        <name>substrate</name>
    </ligand>
</feature>
<dbReference type="PANTHER" id="PTHR48100:SF59">
    <property type="entry name" value="ADENOSYLCOBALAMIN_ALPHA-RIBAZOLE PHOSPHATASE"/>
    <property type="match status" value="1"/>
</dbReference>
<dbReference type="GO" id="GO:0005737">
    <property type="term" value="C:cytoplasm"/>
    <property type="evidence" value="ECO:0007669"/>
    <property type="project" value="TreeGrafter"/>
</dbReference>
<reference evidence="3" key="2">
    <citation type="submission" date="2021-04" db="EMBL/GenBank/DDBJ databases">
        <authorList>
            <person name="Gilroy R."/>
        </authorList>
    </citation>
    <scope>NUCLEOTIDE SEQUENCE</scope>
    <source>
        <strain evidence="3">ChiHjej8B7-3636</strain>
    </source>
</reference>
<dbReference type="Gene3D" id="3.40.50.1240">
    <property type="entry name" value="Phosphoglycerate mutase-like"/>
    <property type="match status" value="1"/>
</dbReference>
<organism evidence="3 4">
    <name type="scientific">Candidatus Microbacterium stercoravium</name>
    <dbReference type="NCBI Taxonomy" id="2838697"/>
    <lineage>
        <taxon>Bacteria</taxon>
        <taxon>Bacillati</taxon>
        <taxon>Actinomycetota</taxon>
        <taxon>Actinomycetes</taxon>
        <taxon>Micrococcales</taxon>
        <taxon>Microbacteriaceae</taxon>
        <taxon>Microbacterium</taxon>
    </lineage>
</organism>
<dbReference type="Proteomes" id="UP000824220">
    <property type="component" value="Unassembled WGS sequence"/>
</dbReference>
<reference evidence="3" key="1">
    <citation type="journal article" date="2021" name="PeerJ">
        <title>Extensive microbial diversity within the chicken gut microbiome revealed by metagenomics and culture.</title>
        <authorList>
            <person name="Gilroy R."/>
            <person name="Ravi A."/>
            <person name="Getino M."/>
            <person name="Pursley I."/>
            <person name="Horton D.L."/>
            <person name="Alikhan N.F."/>
            <person name="Baker D."/>
            <person name="Gharbi K."/>
            <person name="Hall N."/>
            <person name="Watson M."/>
            <person name="Adriaenssens E.M."/>
            <person name="Foster-Nyarko E."/>
            <person name="Jarju S."/>
            <person name="Secka A."/>
            <person name="Antonio M."/>
            <person name="Oren A."/>
            <person name="Chaudhuri R.R."/>
            <person name="La Ragione R."/>
            <person name="Hildebrand F."/>
            <person name="Pallen M.J."/>
        </authorList>
    </citation>
    <scope>NUCLEOTIDE SEQUENCE</scope>
    <source>
        <strain evidence="3">ChiHjej8B7-3636</strain>
    </source>
</reference>
<dbReference type="InterPro" id="IPR001345">
    <property type="entry name" value="PG/BPGM_mutase_AS"/>
</dbReference>
<dbReference type="SUPFAM" id="SSF53254">
    <property type="entry name" value="Phosphoglycerate mutase-like"/>
    <property type="match status" value="1"/>
</dbReference>